<accession>A0A9X4GY16</accession>
<keyword evidence="2" id="KW-0472">Membrane</keyword>
<keyword evidence="2" id="KW-1133">Transmembrane helix</keyword>
<evidence type="ECO:0000256" key="2">
    <source>
        <dbReference type="SAM" id="Phobius"/>
    </source>
</evidence>
<dbReference type="EMBL" id="JAKOAV010000004">
    <property type="protein sequence ID" value="MDF9407370.1"/>
    <property type="molecule type" value="Genomic_DNA"/>
</dbReference>
<dbReference type="RefSeq" id="WP_277442603.1">
    <property type="nucleotide sequence ID" value="NZ_JAKOAV010000004.1"/>
</dbReference>
<organism evidence="3 4">
    <name type="scientific">Pelotomaculum isophthalicicum JI</name>
    <dbReference type="NCBI Taxonomy" id="947010"/>
    <lineage>
        <taxon>Bacteria</taxon>
        <taxon>Bacillati</taxon>
        <taxon>Bacillota</taxon>
        <taxon>Clostridia</taxon>
        <taxon>Eubacteriales</taxon>
        <taxon>Desulfotomaculaceae</taxon>
        <taxon>Pelotomaculum</taxon>
    </lineage>
</organism>
<dbReference type="AlphaFoldDB" id="A0A9X4GY16"/>
<dbReference type="Pfam" id="PF07758">
    <property type="entry name" value="DUF1614"/>
    <property type="match status" value="1"/>
</dbReference>
<dbReference type="Proteomes" id="UP001154312">
    <property type="component" value="Unassembled WGS sequence"/>
</dbReference>
<protein>
    <submittedName>
        <fullName evidence="3">DUF1614 domain-containing protein</fullName>
    </submittedName>
</protein>
<dbReference type="InterPro" id="IPR011672">
    <property type="entry name" value="DUF1614"/>
</dbReference>
<comment type="caution">
    <text evidence="3">The sequence shown here is derived from an EMBL/GenBank/DDBJ whole genome shotgun (WGS) entry which is preliminary data.</text>
</comment>
<keyword evidence="2" id="KW-0812">Transmembrane</keyword>
<reference evidence="3" key="1">
    <citation type="submission" date="2022-02" db="EMBL/GenBank/DDBJ databases">
        <authorList>
            <person name="Leng L."/>
        </authorList>
    </citation>
    <scope>NUCLEOTIDE SEQUENCE</scope>
    <source>
        <strain evidence="3">JI</strain>
    </source>
</reference>
<evidence type="ECO:0000313" key="4">
    <source>
        <dbReference type="Proteomes" id="UP001154312"/>
    </source>
</evidence>
<sequence>MERFPVGITLLLIGSIVIYLGLAQRALDRMRLSDRGALLVIAAIIIGSYINIPIPFAPFNTSINVGGALVPIGLAIYLLAKAGTAKEWSRAVIGAVVTAIAVYIIGSLVNSGSTVEPAGRYAILDAIYLYPLVGGIVAYIFGRSRRAAFISATLGVLLVDIFHYVWLLRNGAPGNYNVAIGGGGAFDTIILAGIVAILLAEVIGESFERLSGGPSAEGRPHGLVQGLQKPELGVSDESSQNMHREAESSAFSDKKRKEDVDKHEGKE</sequence>
<feature type="transmembrane region" description="Helical" evidence="2">
    <location>
        <begin position="6"/>
        <end position="24"/>
    </location>
</feature>
<feature type="transmembrane region" description="Helical" evidence="2">
    <location>
        <begin position="36"/>
        <end position="56"/>
    </location>
</feature>
<keyword evidence="4" id="KW-1185">Reference proteome</keyword>
<feature type="transmembrane region" description="Helical" evidence="2">
    <location>
        <begin position="121"/>
        <end position="141"/>
    </location>
</feature>
<gene>
    <name evidence="3" type="ORF">L7E55_03185</name>
</gene>
<feature type="transmembrane region" description="Helical" evidence="2">
    <location>
        <begin position="178"/>
        <end position="200"/>
    </location>
</feature>
<feature type="transmembrane region" description="Helical" evidence="2">
    <location>
        <begin position="148"/>
        <end position="166"/>
    </location>
</feature>
<feature type="region of interest" description="Disordered" evidence="1">
    <location>
        <begin position="213"/>
        <end position="267"/>
    </location>
</feature>
<evidence type="ECO:0000313" key="3">
    <source>
        <dbReference type="EMBL" id="MDF9407370.1"/>
    </source>
</evidence>
<proteinExistence type="predicted"/>
<feature type="compositionally biased region" description="Basic and acidic residues" evidence="1">
    <location>
        <begin position="242"/>
        <end position="267"/>
    </location>
</feature>
<evidence type="ECO:0000256" key="1">
    <source>
        <dbReference type="SAM" id="MobiDB-lite"/>
    </source>
</evidence>
<feature type="transmembrane region" description="Helical" evidence="2">
    <location>
        <begin position="92"/>
        <end position="109"/>
    </location>
</feature>
<feature type="transmembrane region" description="Helical" evidence="2">
    <location>
        <begin position="62"/>
        <end position="80"/>
    </location>
</feature>
<name>A0A9X4GY16_9FIRM</name>